<organism evidence="3 4">
    <name type="scientific">Agrocybe pediades</name>
    <dbReference type="NCBI Taxonomy" id="84607"/>
    <lineage>
        <taxon>Eukaryota</taxon>
        <taxon>Fungi</taxon>
        <taxon>Dikarya</taxon>
        <taxon>Basidiomycota</taxon>
        <taxon>Agaricomycotina</taxon>
        <taxon>Agaricomycetes</taxon>
        <taxon>Agaricomycetidae</taxon>
        <taxon>Agaricales</taxon>
        <taxon>Agaricineae</taxon>
        <taxon>Strophariaceae</taxon>
        <taxon>Agrocybe</taxon>
    </lineage>
</organism>
<dbReference type="SUPFAM" id="SSF53474">
    <property type="entry name" value="alpha/beta-Hydrolases"/>
    <property type="match status" value="1"/>
</dbReference>
<dbReference type="Pfam" id="PF00561">
    <property type="entry name" value="Abhydrolase_1"/>
    <property type="match status" value="1"/>
</dbReference>
<sequence>MPKVEINSSSSGPALINYTLSTPGLPNAHISQLDPTLPTVLFLHAVYIGHPFFHRQFSDPNLRRFNLIAFDARCHGLSIGNIPPNFREKDAAEDVFRFMEALNLPQCHLFGVSSGASIALRTAIRYPESVASVYLLSPLPSVEPEIVAEGRQEIYDNWVEANKDPDNVDEEALLDSILGALHLGFNKSEEPLVHTLVASTTPKAQINWAKQHFREFHTVSVDFFTDRKDYSVEDLMRLRRMRTTPRPSPPSLPIDDKLSQSLSSLEITSSQKGSKFDDDEDEDENPIPVHIVHCAEDIAYPLHFAEALRDRLINEAGLPRDKVKLTQIPGAPHLGCVTHPEPINASIHEWVLSNTPNAASIVPPAKPAQNVHSPFEEELTKYGLHDKKKVQVMVLPGTVVVEEVDEEEEDDLIPLTPINPLN</sequence>
<evidence type="ECO:0000259" key="2">
    <source>
        <dbReference type="Pfam" id="PF00561"/>
    </source>
</evidence>
<comment type="caution">
    <text evidence="3">The sequence shown here is derived from an EMBL/GenBank/DDBJ whole genome shotgun (WGS) entry which is preliminary data.</text>
</comment>
<accession>A0A8H4QTY0</accession>
<dbReference type="GO" id="GO:0046503">
    <property type="term" value="P:glycerolipid catabolic process"/>
    <property type="evidence" value="ECO:0007669"/>
    <property type="project" value="TreeGrafter"/>
</dbReference>
<name>A0A8H4QTY0_9AGAR</name>
<evidence type="ECO:0000313" key="4">
    <source>
        <dbReference type="Proteomes" id="UP000521872"/>
    </source>
</evidence>
<evidence type="ECO:0000313" key="3">
    <source>
        <dbReference type="EMBL" id="KAF4617282.1"/>
    </source>
</evidence>
<dbReference type="InterPro" id="IPR000073">
    <property type="entry name" value="AB_hydrolase_1"/>
</dbReference>
<reference evidence="3 4" key="1">
    <citation type="submission" date="2019-12" db="EMBL/GenBank/DDBJ databases">
        <authorList>
            <person name="Floudas D."/>
            <person name="Bentzer J."/>
            <person name="Ahren D."/>
            <person name="Johansson T."/>
            <person name="Persson P."/>
            <person name="Tunlid A."/>
        </authorList>
    </citation>
    <scope>NUCLEOTIDE SEQUENCE [LARGE SCALE GENOMIC DNA]</scope>
    <source>
        <strain evidence="3 4">CBS 102.39</strain>
    </source>
</reference>
<dbReference type="PANTHER" id="PTHR43433:SF5">
    <property type="entry name" value="AB HYDROLASE-1 DOMAIN-CONTAINING PROTEIN"/>
    <property type="match status" value="1"/>
</dbReference>
<dbReference type="Proteomes" id="UP000521872">
    <property type="component" value="Unassembled WGS sequence"/>
</dbReference>
<proteinExistence type="predicted"/>
<gene>
    <name evidence="3" type="ORF">D9613_005863</name>
</gene>
<evidence type="ECO:0000256" key="1">
    <source>
        <dbReference type="SAM" id="MobiDB-lite"/>
    </source>
</evidence>
<protein>
    <recommendedName>
        <fullName evidence="2">AB hydrolase-1 domain-containing protein</fullName>
    </recommendedName>
</protein>
<dbReference type="PANTHER" id="PTHR43433">
    <property type="entry name" value="HYDROLASE, ALPHA/BETA FOLD FAMILY PROTEIN"/>
    <property type="match status" value="1"/>
</dbReference>
<dbReference type="GO" id="GO:0004806">
    <property type="term" value="F:triacylglycerol lipase activity"/>
    <property type="evidence" value="ECO:0007669"/>
    <property type="project" value="TreeGrafter"/>
</dbReference>
<feature type="region of interest" description="Disordered" evidence="1">
    <location>
        <begin position="266"/>
        <end position="285"/>
    </location>
</feature>
<dbReference type="InterPro" id="IPR050471">
    <property type="entry name" value="AB_hydrolase"/>
</dbReference>
<dbReference type="EMBL" id="JAACJL010000030">
    <property type="protein sequence ID" value="KAF4617282.1"/>
    <property type="molecule type" value="Genomic_DNA"/>
</dbReference>
<feature type="domain" description="AB hydrolase-1" evidence="2">
    <location>
        <begin position="38"/>
        <end position="189"/>
    </location>
</feature>
<dbReference type="AlphaFoldDB" id="A0A8H4QTY0"/>
<keyword evidence="4" id="KW-1185">Reference proteome</keyword>
<dbReference type="InterPro" id="IPR029058">
    <property type="entry name" value="AB_hydrolase_fold"/>
</dbReference>
<dbReference type="Gene3D" id="3.40.50.1820">
    <property type="entry name" value="alpha/beta hydrolase"/>
    <property type="match status" value="1"/>
</dbReference>